<sequence length="154" mass="17726">MLELLNNILFFSFVQMARYLPPPSLILFTSSANLFFSLTQRKPHLQTQLAVAFILSLKRRRRLSRFSANLSAYRLIIPDRTSPPSIDSHHVPYFNFLSQSHLNMIEISPPQTLHSYLRSINRSRPIKVFKHNTKDKELNGRGLSAGVCPAHLRV</sequence>
<gene>
    <name evidence="1" type="ORF">VFH_I293960</name>
</gene>
<protein>
    <submittedName>
        <fullName evidence="1">Uncharacterized protein</fullName>
    </submittedName>
</protein>
<reference evidence="1 2" key="1">
    <citation type="submission" date="2023-01" db="EMBL/GenBank/DDBJ databases">
        <authorList>
            <person name="Kreplak J."/>
        </authorList>
    </citation>
    <scope>NUCLEOTIDE SEQUENCE [LARGE SCALE GENOMIC DNA]</scope>
</reference>
<dbReference type="AlphaFoldDB" id="A0AAV0YR86"/>
<accession>A0AAV0YR86</accession>
<dbReference type="Proteomes" id="UP001157006">
    <property type="component" value="Chromosome 1L"/>
</dbReference>
<dbReference type="EMBL" id="OX451736">
    <property type="protein sequence ID" value="CAI8587323.1"/>
    <property type="molecule type" value="Genomic_DNA"/>
</dbReference>
<organism evidence="1 2">
    <name type="scientific">Vicia faba</name>
    <name type="common">Broad bean</name>
    <name type="synonym">Faba vulgaris</name>
    <dbReference type="NCBI Taxonomy" id="3906"/>
    <lineage>
        <taxon>Eukaryota</taxon>
        <taxon>Viridiplantae</taxon>
        <taxon>Streptophyta</taxon>
        <taxon>Embryophyta</taxon>
        <taxon>Tracheophyta</taxon>
        <taxon>Spermatophyta</taxon>
        <taxon>Magnoliopsida</taxon>
        <taxon>eudicotyledons</taxon>
        <taxon>Gunneridae</taxon>
        <taxon>Pentapetalae</taxon>
        <taxon>rosids</taxon>
        <taxon>fabids</taxon>
        <taxon>Fabales</taxon>
        <taxon>Fabaceae</taxon>
        <taxon>Papilionoideae</taxon>
        <taxon>50 kb inversion clade</taxon>
        <taxon>NPAAA clade</taxon>
        <taxon>Hologalegina</taxon>
        <taxon>IRL clade</taxon>
        <taxon>Fabeae</taxon>
        <taxon>Vicia</taxon>
    </lineage>
</organism>
<proteinExistence type="predicted"/>
<evidence type="ECO:0000313" key="1">
    <source>
        <dbReference type="EMBL" id="CAI8587323.1"/>
    </source>
</evidence>
<evidence type="ECO:0000313" key="2">
    <source>
        <dbReference type="Proteomes" id="UP001157006"/>
    </source>
</evidence>
<name>A0AAV0YR86_VICFA</name>
<keyword evidence="2" id="KW-1185">Reference proteome</keyword>